<reference evidence="5" key="1">
    <citation type="submission" date="2022-09" db="EMBL/GenBank/DDBJ databases">
        <title>The genome sequence of Rhodococcus aetherivorans N1.</title>
        <authorList>
            <person name="Jiang W."/>
        </authorList>
    </citation>
    <scope>NUCLEOTIDE SEQUENCE</scope>
    <source>
        <strain evidence="5">N1</strain>
        <plasmid evidence="5">pN1</plasmid>
    </source>
</reference>
<feature type="domain" description="Integrase catalytic" evidence="4">
    <location>
        <begin position="234"/>
        <end position="400"/>
    </location>
</feature>
<comment type="function">
    <text evidence="1">Involved in the transposition of the insertion sequence.</text>
</comment>
<dbReference type="InterPro" id="IPR036397">
    <property type="entry name" value="RNaseH_sf"/>
</dbReference>
<dbReference type="GO" id="GO:0004803">
    <property type="term" value="F:transposase activity"/>
    <property type="evidence" value="ECO:0007669"/>
    <property type="project" value="InterPro"/>
</dbReference>
<dbReference type="EMBL" id="CP106984">
    <property type="protein sequence ID" value="UYF97234.1"/>
    <property type="molecule type" value="Genomic_DNA"/>
</dbReference>
<organism evidence="5 8">
    <name type="scientific">Rhodococcus aetherivorans</name>
    <dbReference type="NCBI Taxonomy" id="191292"/>
    <lineage>
        <taxon>Bacteria</taxon>
        <taxon>Bacillati</taxon>
        <taxon>Actinomycetota</taxon>
        <taxon>Actinomycetes</taxon>
        <taxon>Mycobacteriales</taxon>
        <taxon>Nocardiaceae</taxon>
        <taxon>Rhodococcus</taxon>
    </lineage>
</organism>
<dbReference type="Gene3D" id="1.10.10.60">
    <property type="entry name" value="Homeodomain-like"/>
    <property type="match status" value="1"/>
</dbReference>
<evidence type="ECO:0000313" key="5">
    <source>
        <dbReference type="EMBL" id="UYF97224.1"/>
    </source>
</evidence>
<evidence type="ECO:0000313" key="7">
    <source>
        <dbReference type="EMBL" id="UYF97452.1"/>
    </source>
</evidence>
<sequence length="406" mass="45444">MAMKAYSAEFKADAVALYLSDPNHTYEGIGKDLGISRETLRNWVRAERKRTGTSEATRAPRTLRSEREVSSESVLEEENKQLRAQIRKLETEREILRRAAKYFGGRDELVSRFQFVDDHRNTFPVKWLCQILEVSRSGFYRWRAAASARAERARADQELAEQIRVIHADSDSTYGSPRVTAELRDAGLEVNRKRVERVMREHGIVGVHLRKPVRTTVPDPDAAAVPDLIQRDFTASTPNTRYVGDITYLPVGDGKFLYLATVLDLHSKRLAGWSIADHMRTELVTDALRAAASVRGAGGLDGAIFHSDNGSQYASTDFADVCRELGVTRSRGAVGTSADNAAAESFNATLKRETLQGRKRWNSAGEARVDVFRWVTRYNTRRRHSALGQSCPIEFEKRSATLAAAA</sequence>
<dbReference type="EMBL" id="CP106984">
    <property type="protein sequence ID" value="UYF97224.1"/>
    <property type="molecule type" value="Genomic_DNA"/>
</dbReference>
<dbReference type="InterPro" id="IPR012337">
    <property type="entry name" value="RNaseH-like_sf"/>
</dbReference>
<dbReference type="GO" id="GO:0015074">
    <property type="term" value="P:DNA integration"/>
    <property type="evidence" value="ECO:0007669"/>
    <property type="project" value="InterPro"/>
</dbReference>
<dbReference type="GeneID" id="83624633"/>
<evidence type="ECO:0000256" key="3">
    <source>
        <dbReference type="SAM" id="MobiDB-lite"/>
    </source>
</evidence>
<name>A0AA46PMB7_9NOCA</name>
<dbReference type="GO" id="GO:0003677">
    <property type="term" value="F:DNA binding"/>
    <property type="evidence" value="ECO:0007669"/>
    <property type="project" value="InterPro"/>
</dbReference>
<evidence type="ECO:0000313" key="8">
    <source>
        <dbReference type="Proteomes" id="UP001163947"/>
    </source>
</evidence>
<dbReference type="PROSITE" id="PS50994">
    <property type="entry name" value="INTEGRASE"/>
    <property type="match status" value="1"/>
</dbReference>
<dbReference type="InterPro" id="IPR048020">
    <property type="entry name" value="Transpos_IS3"/>
</dbReference>
<proteinExistence type="predicted"/>
<dbReference type="GO" id="GO:0006313">
    <property type="term" value="P:DNA transposition"/>
    <property type="evidence" value="ECO:0007669"/>
    <property type="project" value="InterPro"/>
</dbReference>
<feature type="region of interest" description="Disordered" evidence="3">
    <location>
        <begin position="49"/>
        <end position="70"/>
    </location>
</feature>
<evidence type="ECO:0000256" key="1">
    <source>
        <dbReference type="ARBA" id="ARBA00002286"/>
    </source>
</evidence>
<dbReference type="RefSeq" id="WP_263510492.1">
    <property type="nucleotide sequence ID" value="NZ_CP106984.1"/>
</dbReference>
<keyword evidence="2" id="KW-0175">Coiled coil</keyword>
<dbReference type="Pfam" id="PF00665">
    <property type="entry name" value="rve"/>
    <property type="match status" value="1"/>
</dbReference>
<protein>
    <submittedName>
        <fullName evidence="5">IS3 family transposase</fullName>
    </submittedName>
</protein>
<dbReference type="NCBIfam" id="NF033516">
    <property type="entry name" value="transpos_IS3"/>
    <property type="match status" value="1"/>
</dbReference>
<dbReference type="Pfam" id="PF01527">
    <property type="entry name" value="HTH_Tnp_1"/>
    <property type="match status" value="1"/>
</dbReference>
<dbReference type="SUPFAM" id="SSF53098">
    <property type="entry name" value="Ribonuclease H-like"/>
    <property type="match status" value="1"/>
</dbReference>
<gene>
    <name evidence="5" type="ORF">OCS65_28600</name>
    <name evidence="6" type="ORF">OCS65_28665</name>
    <name evidence="7" type="ORF">OCS65_29430</name>
</gene>
<dbReference type="InterPro" id="IPR002514">
    <property type="entry name" value="Transposase_8"/>
</dbReference>
<keyword evidence="5" id="KW-0614">Plasmid</keyword>
<dbReference type="Gene3D" id="3.30.420.10">
    <property type="entry name" value="Ribonuclease H-like superfamily/Ribonuclease H"/>
    <property type="match status" value="1"/>
</dbReference>
<dbReference type="InterPro" id="IPR050900">
    <property type="entry name" value="Transposase_IS3/IS150/IS904"/>
</dbReference>
<evidence type="ECO:0000313" key="6">
    <source>
        <dbReference type="EMBL" id="UYF97234.1"/>
    </source>
</evidence>
<feature type="coiled-coil region" evidence="2">
    <location>
        <begin position="72"/>
        <end position="99"/>
    </location>
</feature>
<dbReference type="PANTHER" id="PTHR46889:SF4">
    <property type="entry name" value="TRANSPOSASE INSO FOR INSERTION SEQUENCE ELEMENT IS911B-RELATED"/>
    <property type="match status" value="1"/>
</dbReference>
<dbReference type="SUPFAM" id="SSF46689">
    <property type="entry name" value="Homeodomain-like"/>
    <property type="match status" value="1"/>
</dbReference>
<dbReference type="PANTHER" id="PTHR46889">
    <property type="entry name" value="TRANSPOSASE INSF FOR INSERTION SEQUENCE IS3B-RELATED"/>
    <property type="match status" value="1"/>
</dbReference>
<dbReference type="Pfam" id="PF13276">
    <property type="entry name" value="HTH_21"/>
    <property type="match status" value="1"/>
</dbReference>
<dbReference type="InterPro" id="IPR001584">
    <property type="entry name" value="Integrase_cat-core"/>
</dbReference>
<dbReference type="AlphaFoldDB" id="A0AA46PMB7"/>
<dbReference type="Proteomes" id="UP001163947">
    <property type="component" value="Plasmid pN1"/>
</dbReference>
<geneLocation type="plasmid" evidence="5 8">
    <name>pN1</name>
</geneLocation>
<dbReference type="EMBL" id="CP106984">
    <property type="protein sequence ID" value="UYF97452.1"/>
    <property type="molecule type" value="Genomic_DNA"/>
</dbReference>
<dbReference type="InterPro" id="IPR009057">
    <property type="entry name" value="Homeodomain-like_sf"/>
</dbReference>
<evidence type="ECO:0000259" key="4">
    <source>
        <dbReference type="PROSITE" id="PS50994"/>
    </source>
</evidence>
<dbReference type="InterPro" id="IPR025948">
    <property type="entry name" value="HTH-like_dom"/>
</dbReference>
<evidence type="ECO:0000256" key="2">
    <source>
        <dbReference type="SAM" id="Coils"/>
    </source>
</evidence>
<accession>A0AA46PMB7</accession>